<dbReference type="InterPro" id="IPR040826">
    <property type="entry name" value="HEPN_LA2681"/>
</dbReference>
<sequence>MAIVNDIVQAEDLEQFEVNDLYKATQLLLQEFQQSKEEEHPGKIKELSDHLKKRLMNKAAYPLAVLLECGHLAIRHQLQKDWNSPMKQRQLFLFENLMAQFRGKVPPEVWNQICLAYAEALLPTGRSIDALAVLDDMAEKEGEPFYERQNAERGWALVMYSTFLRDQFEKAQGLHTARDLLRQAQQDISDERGRALYGQRLQLAERMLEKLGAVDVTEGYTLNLFEGKQKQYREWCAEHRLLLNGANDIDPAKASKIETFRYRPAGDDKEQAEFLESFLKSLMQEFTALRWTLFEALEDSEVSAEGGYDRTEQLKSVYRHAFSLFDKIALFLNHAYKLEVDLPRTSMQRIWFEEEHPKKPLKPFIKDTKNDALKALYWLSKELFGYERSDRQSLPMIRATQLRHQLERSFVQVVESPEAAVKTGELRKHQMTQKELERMAVTLTFKARTALMYLRYAVDLKAK</sequence>
<dbReference type="AlphaFoldDB" id="A0A3M8P7B7"/>
<accession>A0A3M8P7B7</accession>
<feature type="domain" description="LA2681-like HEPN" evidence="1">
    <location>
        <begin position="275"/>
        <end position="459"/>
    </location>
</feature>
<proteinExistence type="predicted"/>
<name>A0A3M8P7B7_9BACL</name>
<keyword evidence="3" id="KW-1185">Reference proteome</keyword>
<evidence type="ECO:0000313" key="3">
    <source>
        <dbReference type="Proteomes" id="UP000275473"/>
    </source>
</evidence>
<dbReference type="Proteomes" id="UP000275473">
    <property type="component" value="Unassembled WGS sequence"/>
</dbReference>
<reference evidence="2 3" key="1">
    <citation type="journal article" date="2018" name="Int. J. Syst. Evol. Microbiol.">
        <title>Planococcus salinus sp. nov., a moderately halophilic bacterium isolated from a saline-alkali soil.</title>
        <authorList>
            <person name="Gan L."/>
        </authorList>
    </citation>
    <scope>NUCLEOTIDE SEQUENCE [LARGE SCALE GENOMIC DNA]</scope>
    <source>
        <strain evidence="2 3">LCB217</strain>
    </source>
</reference>
<protein>
    <recommendedName>
        <fullName evidence="1">LA2681-like HEPN domain-containing protein</fullName>
    </recommendedName>
</protein>
<comment type="caution">
    <text evidence="2">The sequence shown here is derived from an EMBL/GenBank/DDBJ whole genome shotgun (WGS) entry which is preliminary data.</text>
</comment>
<organism evidence="2 3">
    <name type="scientific">Planococcus salinus</name>
    <dbReference type="NCBI Taxonomy" id="1848460"/>
    <lineage>
        <taxon>Bacteria</taxon>
        <taxon>Bacillati</taxon>
        <taxon>Bacillota</taxon>
        <taxon>Bacilli</taxon>
        <taxon>Bacillales</taxon>
        <taxon>Caryophanaceae</taxon>
        <taxon>Planococcus</taxon>
    </lineage>
</organism>
<evidence type="ECO:0000313" key="2">
    <source>
        <dbReference type="EMBL" id="RNF39566.1"/>
    </source>
</evidence>
<dbReference type="OrthoDB" id="2421765at2"/>
<gene>
    <name evidence="2" type="ORF">EEX84_08815</name>
</gene>
<evidence type="ECO:0000259" key="1">
    <source>
        <dbReference type="Pfam" id="PF18733"/>
    </source>
</evidence>
<dbReference type="EMBL" id="RIAX01000005">
    <property type="protein sequence ID" value="RNF39566.1"/>
    <property type="molecule type" value="Genomic_DNA"/>
</dbReference>
<dbReference type="Pfam" id="PF18733">
    <property type="entry name" value="HEPN_LA2681"/>
    <property type="match status" value="1"/>
</dbReference>